<name>A0A8J7FEN4_9CYAN</name>
<organism evidence="1 2">
    <name type="scientific">Plectonema cf. radiosum LEGE 06105</name>
    <dbReference type="NCBI Taxonomy" id="945769"/>
    <lineage>
        <taxon>Bacteria</taxon>
        <taxon>Bacillati</taxon>
        <taxon>Cyanobacteriota</taxon>
        <taxon>Cyanophyceae</taxon>
        <taxon>Oscillatoriophycideae</taxon>
        <taxon>Oscillatoriales</taxon>
        <taxon>Microcoleaceae</taxon>
        <taxon>Plectonema</taxon>
    </lineage>
</organism>
<protein>
    <submittedName>
        <fullName evidence="1">DUF1822 family protein</fullName>
    </submittedName>
</protein>
<evidence type="ECO:0000313" key="1">
    <source>
        <dbReference type="EMBL" id="MBE9215093.1"/>
    </source>
</evidence>
<keyword evidence="2" id="KW-1185">Reference proteome</keyword>
<reference evidence="1" key="1">
    <citation type="submission" date="2020-10" db="EMBL/GenBank/DDBJ databases">
        <authorList>
            <person name="Castelo-Branco R."/>
            <person name="Eusebio N."/>
            <person name="Adriana R."/>
            <person name="Vieira A."/>
            <person name="Brugerolle De Fraissinette N."/>
            <person name="Rezende De Castro R."/>
            <person name="Schneider M.P."/>
            <person name="Vasconcelos V."/>
            <person name="Leao P.N."/>
        </authorList>
    </citation>
    <scope>NUCLEOTIDE SEQUENCE</scope>
    <source>
        <strain evidence="1">LEGE 06105</strain>
    </source>
</reference>
<dbReference type="RefSeq" id="WP_193923080.1">
    <property type="nucleotide sequence ID" value="NZ_JADEWL010000085.1"/>
</dbReference>
<gene>
    <name evidence="1" type="ORF">IQ247_20905</name>
</gene>
<dbReference type="Pfam" id="PF08852">
    <property type="entry name" value="DUF1822"/>
    <property type="match status" value="1"/>
</dbReference>
<dbReference type="AlphaFoldDB" id="A0A8J7FEN4"/>
<comment type="caution">
    <text evidence="1">The sequence shown here is derived from an EMBL/GenBank/DDBJ whole genome shotgun (WGS) entry which is preliminary data.</text>
</comment>
<sequence>MTNSRIYQIKTQQNKINCSPKFVWLEAEDFDDARVISEDNLSQLPDKNQWEIYLKTLGKIGFEKYVKERNSSIKIKPDNSANLINDVSFLCINNFRLCLIIIDNLVDDLIILPNKLITLAEIAAHFYVLLEVLEEEEKLNIYGFLRYDELFKYSQYSQSLDLKSQPDDSYQLPLSLLDTELNNLLLYTRFLEPSAIKLPVVASNNRALETLSEVKIQVDKVLVNLSKWRDDIFEEGWQSTSLVGIKVLNNPMWGYARNSKNSHKFSISRTKFFDFGLLLQNKTLALIVNLQQEENGEQSVLVQIIPHQEEYLPPGLNLKITLNPNTADSISQEVSARQTDNLIQLEFTEESNKEFKVEVSYQGTVFTQEFIL</sequence>
<dbReference type="InterPro" id="IPR014951">
    <property type="entry name" value="DUF1822"/>
</dbReference>
<proteinExistence type="predicted"/>
<dbReference type="Proteomes" id="UP000620559">
    <property type="component" value="Unassembled WGS sequence"/>
</dbReference>
<dbReference type="EMBL" id="JADEWL010000085">
    <property type="protein sequence ID" value="MBE9215093.1"/>
    <property type="molecule type" value="Genomic_DNA"/>
</dbReference>
<evidence type="ECO:0000313" key="2">
    <source>
        <dbReference type="Proteomes" id="UP000620559"/>
    </source>
</evidence>
<accession>A0A8J7FEN4</accession>